<reference evidence="9 10" key="1">
    <citation type="submission" date="2015-11" db="EMBL/GenBank/DDBJ databases">
        <title>Draft genome of Sulfurovum riftiae 1812E, a member of the Epsilonproteobacteria isolated from the tube of the deep-sea hydrothermal vent tubewom Riftia pachyptila.</title>
        <authorList>
            <person name="Vetriani C."/>
            <person name="Giovannelli D."/>
        </authorList>
    </citation>
    <scope>NUCLEOTIDE SEQUENCE [LARGE SCALE GENOMIC DNA]</scope>
    <source>
        <strain evidence="9 10">1812E</strain>
    </source>
</reference>
<evidence type="ECO:0000256" key="6">
    <source>
        <dbReference type="ARBA" id="ARBA00023125"/>
    </source>
</evidence>
<dbReference type="GO" id="GO:0045892">
    <property type="term" value="P:negative regulation of DNA-templated transcription"/>
    <property type="evidence" value="ECO:0007669"/>
    <property type="project" value="TreeGrafter"/>
</dbReference>
<gene>
    <name evidence="9" type="ORF">AS592_06845</name>
</gene>
<feature type="binding site" evidence="8">
    <location>
        <position position="131"/>
    </location>
    <ligand>
        <name>Zn(2+)</name>
        <dbReference type="ChEBI" id="CHEBI:29105"/>
    </ligand>
</feature>
<dbReference type="Gene3D" id="3.30.1490.190">
    <property type="match status" value="1"/>
</dbReference>
<dbReference type="PANTHER" id="PTHR33202:SF7">
    <property type="entry name" value="FERRIC UPTAKE REGULATION PROTEIN"/>
    <property type="match status" value="1"/>
</dbReference>
<dbReference type="SUPFAM" id="SSF46785">
    <property type="entry name" value="Winged helix' DNA-binding domain"/>
    <property type="match status" value="1"/>
</dbReference>
<keyword evidence="3" id="KW-0678">Repressor</keyword>
<evidence type="ECO:0000256" key="7">
    <source>
        <dbReference type="ARBA" id="ARBA00023163"/>
    </source>
</evidence>
<evidence type="ECO:0000256" key="2">
    <source>
        <dbReference type="ARBA" id="ARBA00007957"/>
    </source>
</evidence>
<evidence type="ECO:0000256" key="4">
    <source>
        <dbReference type="ARBA" id="ARBA00022833"/>
    </source>
</evidence>
<accession>A0A151CG88</accession>
<keyword evidence="8" id="KW-0479">Metal-binding</keyword>
<keyword evidence="10" id="KW-1185">Reference proteome</keyword>
<keyword evidence="6" id="KW-0238">DNA-binding</keyword>
<dbReference type="STRING" id="1630136.AS592_06845"/>
<dbReference type="InterPro" id="IPR036390">
    <property type="entry name" value="WH_DNA-bd_sf"/>
</dbReference>
<comment type="similarity">
    <text evidence="2">Belongs to the Fur family.</text>
</comment>
<dbReference type="AlphaFoldDB" id="A0A151CG88"/>
<sequence>MTDYAMLLKESGLKATFQRMNILNVVDKHGHMSVEAIYEEVTKVHPSLSLATIYKNIILMQESAILVEVPIAGRKSKYELAKEDHMHLICTKCGEVEDKMCLDKTDAIFHQLTEEEHFKLNKRQVNLYGVCEACQTQKAS</sequence>
<keyword evidence="7" id="KW-0804">Transcription</keyword>
<evidence type="ECO:0000256" key="5">
    <source>
        <dbReference type="ARBA" id="ARBA00023015"/>
    </source>
</evidence>
<dbReference type="Pfam" id="PF01475">
    <property type="entry name" value="FUR"/>
    <property type="match status" value="1"/>
</dbReference>
<organism evidence="9 10">
    <name type="scientific">Sulfurovum riftiae</name>
    <dbReference type="NCBI Taxonomy" id="1630136"/>
    <lineage>
        <taxon>Bacteria</taxon>
        <taxon>Pseudomonadati</taxon>
        <taxon>Campylobacterota</taxon>
        <taxon>Epsilonproteobacteria</taxon>
        <taxon>Campylobacterales</taxon>
        <taxon>Sulfurovaceae</taxon>
        <taxon>Sulfurovum</taxon>
    </lineage>
</organism>
<dbReference type="InterPro" id="IPR043135">
    <property type="entry name" value="Fur_C"/>
</dbReference>
<proteinExistence type="inferred from homology"/>
<comment type="caution">
    <text evidence="9">The sequence shown here is derived from an EMBL/GenBank/DDBJ whole genome shotgun (WGS) entry which is preliminary data.</text>
</comment>
<keyword evidence="5" id="KW-0805">Transcription regulation</keyword>
<dbReference type="CDD" id="cd07153">
    <property type="entry name" value="Fur_like"/>
    <property type="match status" value="1"/>
</dbReference>
<dbReference type="EMBL" id="LNKT01000023">
    <property type="protein sequence ID" value="KYJ86517.1"/>
    <property type="molecule type" value="Genomic_DNA"/>
</dbReference>
<evidence type="ECO:0000256" key="3">
    <source>
        <dbReference type="ARBA" id="ARBA00022491"/>
    </source>
</evidence>
<dbReference type="InterPro" id="IPR002481">
    <property type="entry name" value="FUR"/>
</dbReference>
<evidence type="ECO:0000256" key="8">
    <source>
        <dbReference type="PIRSR" id="PIRSR602481-1"/>
    </source>
</evidence>
<dbReference type="RefSeq" id="WP_067330811.1">
    <property type="nucleotide sequence ID" value="NZ_LNKT01000023.1"/>
</dbReference>
<evidence type="ECO:0000313" key="9">
    <source>
        <dbReference type="EMBL" id="KYJ86517.1"/>
    </source>
</evidence>
<protein>
    <submittedName>
        <fullName evidence="9">Fur family transcriptional regulator</fullName>
    </submittedName>
</protein>
<evidence type="ECO:0000256" key="1">
    <source>
        <dbReference type="ARBA" id="ARBA00002997"/>
    </source>
</evidence>
<dbReference type="GO" id="GO:0008270">
    <property type="term" value="F:zinc ion binding"/>
    <property type="evidence" value="ECO:0007669"/>
    <property type="project" value="TreeGrafter"/>
</dbReference>
<dbReference type="GO" id="GO:0000976">
    <property type="term" value="F:transcription cis-regulatory region binding"/>
    <property type="evidence" value="ECO:0007669"/>
    <property type="project" value="TreeGrafter"/>
</dbReference>
<comment type="function">
    <text evidence="1">Acts as a global negative controlling element, employing Fe(2+) as a cofactor to bind the operator of the repressed genes.</text>
</comment>
<dbReference type="InterPro" id="IPR036388">
    <property type="entry name" value="WH-like_DNA-bd_sf"/>
</dbReference>
<evidence type="ECO:0000313" key="10">
    <source>
        <dbReference type="Proteomes" id="UP000075359"/>
    </source>
</evidence>
<dbReference type="OrthoDB" id="8659436at2"/>
<dbReference type="Proteomes" id="UP000075359">
    <property type="component" value="Unassembled WGS sequence"/>
</dbReference>
<feature type="binding site" evidence="8">
    <location>
        <position position="90"/>
    </location>
    <ligand>
        <name>Zn(2+)</name>
        <dbReference type="ChEBI" id="CHEBI:29105"/>
    </ligand>
</feature>
<name>A0A151CG88_9BACT</name>
<feature type="binding site" evidence="8">
    <location>
        <position position="134"/>
    </location>
    <ligand>
        <name>Zn(2+)</name>
        <dbReference type="ChEBI" id="CHEBI:29105"/>
    </ligand>
</feature>
<keyword evidence="4 8" id="KW-0862">Zinc</keyword>
<dbReference type="GO" id="GO:1900376">
    <property type="term" value="P:regulation of secondary metabolite biosynthetic process"/>
    <property type="evidence" value="ECO:0007669"/>
    <property type="project" value="TreeGrafter"/>
</dbReference>
<feature type="binding site" evidence="8">
    <location>
        <position position="93"/>
    </location>
    <ligand>
        <name>Zn(2+)</name>
        <dbReference type="ChEBI" id="CHEBI:29105"/>
    </ligand>
</feature>
<comment type="cofactor">
    <cofactor evidence="8">
        <name>Zn(2+)</name>
        <dbReference type="ChEBI" id="CHEBI:29105"/>
    </cofactor>
    <text evidence="8">Binds 1 zinc ion per subunit.</text>
</comment>
<dbReference type="GO" id="GO:0003700">
    <property type="term" value="F:DNA-binding transcription factor activity"/>
    <property type="evidence" value="ECO:0007669"/>
    <property type="project" value="InterPro"/>
</dbReference>
<dbReference type="PANTHER" id="PTHR33202">
    <property type="entry name" value="ZINC UPTAKE REGULATION PROTEIN"/>
    <property type="match status" value="1"/>
</dbReference>
<dbReference type="Gene3D" id="1.10.10.10">
    <property type="entry name" value="Winged helix-like DNA-binding domain superfamily/Winged helix DNA-binding domain"/>
    <property type="match status" value="1"/>
</dbReference>